<keyword evidence="5 6" id="KW-0472">Membrane</keyword>
<evidence type="ECO:0000313" key="8">
    <source>
        <dbReference type="EMBL" id="TDZ96516.1"/>
    </source>
</evidence>
<protein>
    <submittedName>
        <fullName evidence="8">Membrane protein YdfJ</fullName>
    </submittedName>
</protein>
<feature type="domain" description="SSD" evidence="7">
    <location>
        <begin position="204"/>
        <end position="336"/>
    </location>
</feature>
<dbReference type="InterPro" id="IPR000731">
    <property type="entry name" value="SSD"/>
</dbReference>
<feature type="transmembrane region" description="Helical" evidence="6">
    <location>
        <begin position="536"/>
        <end position="555"/>
    </location>
</feature>
<dbReference type="InterPro" id="IPR050545">
    <property type="entry name" value="Mycobact_MmpL"/>
</dbReference>
<evidence type="ECO:0000259" key="7">
    <source>
        <dbReference type="PROSITE" id="PS50156"/>
    </source>
</evidence>
<gene>
    <name evidence="8" type="primary">ydfJ_3</name>
    <name evidence="9" type="ORF">CCUG60883_02917</name>
    <name evidence="8" type="ORF">CCUG60885_02660</name>
</gene>
<feature type="transmembrane region" description="Helical" evidence="6">
    <location>
        <begin position="279"/>
        <end position="303"/>
    </location>
</feature>
<evidence type="ECO:0000256" key="6">
    <source>
        <dbReference type="SAM" id="Phobius"/>
    </source>
</evidence>
<comment type="subcellular location">
    <subcellularLocation>
        <location evidence="1">Cell membrane</location>
        <topology evidence="1">Multi-pass membrane protein</topology>
    </subcellularLocation>
</comment>
<feature type="transmembrane region" description="Helical" evidence="6">
    <location>
        <begin position="652"/>
        <end position="671"/>
    </location>
</feature>
<proteinExistence type="predicted"/>
<evidence type="ECO:0000256" key="3">
    <source>
        <dbReference type="ARBA" id="ARBA00022692"/>
    </source>
</evidence>
<feature type="transmembrane region" description="Helical" evidence="6">
    <location>
        <begin position="15"/>
        <end position="35"/>
    </location>
</feature>
<keyword evidence="4 6" id="KW-1133">Transmembrane helix</keyword>
<feature type="transmembrane region" description="Helical" evidence="6">
    <location>
        <begin position="677"/>
        <end position="701"/>
    </location>
</feature>
<dbReference type="Proteomes" id="UP000295685">
    <property type="component" value="Unassembled WGS sequence"/>
</dbReference>
<dbReference type="Pfam" id="PF03176">
    <property type="entry name" value="MMPL"/>
    <property type="match status" value="2"/>
</dbReference>
<evidence type="ECO:0000313" key="11">
    <source>
        <dbReference type="Proteomes" id="UP000295685"/>
    </source>
</evidence>
<sequence length="934" mass="99412">MQSVMMRTSDYLRRYRWLTVAVWLILIVAAVGLVVGRGEKLTGGGFEVAGSQSLTVHDAMETGFREHGASPLALVAAPRPDATVADMTAAVDYLKQVAGQIPQISVEPIPPQLTPQPDRPFVVTLRIGFDNTGATDIAKDLRKKIGVHGGQPGQIAGGRVSLYVIGQGALGAAMTEQIAGDIKQAEKWNIPVILIVLIAAFGSLAAASLPLLLGLCTVALSVALVLALSNITTISVFALPTVTMIGLAVAVDYSLFILMRYREELNSGKNKQEAIAGAMATSGLTVTFSGLTVIAALAGIYLIGTPALASMASGAIIVVAIAVLTSTTLMPALLAIFGKAAANQSRLLRVSPLRKHSIPFWRKWTQEVMRRPWLSALGASIFLLALAAPSLQMQVSNSMLRQFDSSHEIRRGIDAAAVAMGPGALGPVQILLTFDGDTNDTANAASPVHAQALETAKETIAQAPNIARVSDPIFSTGGHDALISAVLSVDPEATAARDTVSWLRANVPDALKNSGADINVGGPTALLFDYDNRVEHSLLGVFAFVCVLAFVMLLATLRSPVLALKGVVMTVLSVAAAYGSLVIVFQWGWLEFLGFHKANIDSSIPPLALALTFGLTMDYEIFLLARVRERYLRTGDCADAVSFGVRTSARTITSAALIMIAVFIGFAFAGMPLVAQLGVACAVAIAVDATVVRLVLVPALMAMFDQRNWWLPGWLDRVLPTVDFETPCVDELPGPHSESALRLQGSGLEEPRIDYHAIAVSAARLKRLADGGTITAPDTQSVLVDRWRDNLTVALEALQAGKNGTDTDTFGMPGPLSRVTPVEITQVKLPTGQKCAVPTDAEALRMQGLLLMRRNAERDYTEFARLASLMEPQTAAKVLAGLDQHYCVQSNQRWVSSQLVRRLADPKPGDGAMECPTVRRQCLSVAVAMLEDAR</sequence>
<evidence type="ECO:0000256" key="1">
    <source>
        <dbReference type="ARBA" id="ARBA00004651"/>
    </source>
</evidence>
<name>A0A4R8SHR4_9MYCO</name>
<evidence type="ECO:0000313" key="10">
    <source>
        <dbReference type="Proteomes" id="UP000294844"/>
    </source>
</evidence>
<dbReference type="PANTHER" id="PTHR33406:SF13">
    <property type="entry name" value="MEMBRANE PROTEIN YDFJ"/>
    <property type="match status" value="1"/>
</dbReference>
<comment type="caution">
    <text evidence="8">The sequence shown here is derived from an EMBL/GenBank/DDBJ whole genome shotgun (WGS) entry which is preliminary data.</text>
</comment>
<dbReference type="EMBL" id="PECM01000008">
    <property type="protein sequence ID" value="TEA05611.1"/>
    <property type="molecule type" value="Genomic_DNA"/>
</dbReference>
<evidence type="ECO:0000256" key="4">
    <source>
        <dbReference type="ARBA" id="ARBA00022989"/>
    </source>
</evidence>
<dbReference type="InterPro" id="IPR004869">
    <property type="entry name" value="MMPL_dom"/>
</dbReference>
<feature type="transmembrane region" description="Helical" evidence="6">
    <location>
        <begin position="607"/>
        <end position="625"/>
    </location>
</feature>
<keyword evidence="3 6" id="KW-0812">Transmembrane</keyword>
<feature type="transmembrane region" description="Helical" evidence="6">
    <location>
        <begin position="315"/>
        <end position="337"/>
    </location>
</feature>
<organism evidence="8 11">
    <name type="scientific">Mycobacteroides salmoniphilum</name>
    <dbReference type="NCBI Taxonomy" id="404941"/>
    <lineage>
        <taxon>Bacteria</taxon>
        <taxon>Bacillati</taxon>
        <taxon>Actinomycetota</taxon>
        <taxon>Actinomycetes</taxon>
        <taxon>Mycobacteriales</taxon>
        <taxon>Mycobacteriaceae</taxon>
        <taxon>Mycobacteroides</taxon>
    </lineage>
</organism>
<keyword evidence="2" id="KW-1003">Cell membrane</keyword>
<dbReference type="PANTHER" id="PTHR33406">
    <property type="entry name" value="MEMBRANE PROTEIN MJ1562-RELATED"/>
    <property type="match status" value="1"/>
</dbReference>
<feature type="transmembrane region" description="Helical" evidence="6">
    <location>
        <begin position="372"/>
        <end position="391"/>
    </location>
</feature>
<feature type="transmembrane region" description="Helical" evidence="6">
    <location>
        <begin position="192"/>
        <end position="225"/>
    </location>
</feature>
<dbReference type="AlphaFoldDB" id="A0A4R8SHR4"/>
<feature type="transmembrane region" description="Helical" evidence="6">
    <location>
        <begin position="567"/>
        <end position="587"/>
    </location>
</feature>
<evidence type="ECO:0000256" key="5">
    <source>
        <dbReference type="ARBA" id="ARBA00023136"/>
    </source>
</evidence>
<reference evidence="10 11" key="1">
    <citation type="journal article" date="2019" name="Sci. Rep.">
        <title>Extended insight into the Mycobacterium chelonae-abscessus complex through whole genome sequencing of Mycobacterium salmoniphilum outbreak and Mycobacterium salmoniphilum-like strains.</title>
        <authorList>
            <person name="Behra P.R.K."/>
            <person name="Das S."/>
            <person name="Pettersson B.M.F."/>
            <person name="Shirreff L."/>
            <person name="DuCote T."/>
            <person name="Jacobsson K.G."/>
            <person name="Ennis D.G."/>
            <person name="Kirsebom L.A."/>
        </authorList>
    </citation>
    <scope>NUCLEOTIDE SEQUENCE [LARGE SCALE GENOMIC DNA]</scope>
    <source>
        <strain evidence="9 10">CCUG 60883</strain>
        <strain evidence="8 11">CCUG 60885</strain>
    </source>
</reference>
<accession>A0A4R8SHR4</accession>
<keyword evidence="10" id="KW-1185">Reference proteome</keyword>
<feature type="transmembrane region" description="Helical" evidence="6">
    <location>
        <begin position="237"/>
        <end position="258"/>
    </location>
</feature>
<dbReference type="EMBL" id="PECK01000003">
    <property type="protein sequence ID" value="TDZ96516.1"/>
    <property type="molecule type" value="Genomic_DNA"/>
</dbReference>
<evidence type="ECO:0000313" key="9">
    <source>
        <dbReference type="EMBL" id="TEA05611.1"/>
    </source>
</evidence>
<dbReference type="SUPFAM" id="SSF82866">
    <property type="entry name" value="Multidrug efflux transporter AcrB transmembrane domain"/>
    <property type="match status" value="2"/>
</dbReference>
<dbReference type="Proteomes" id="UP000294844">
    <property type="component" value="Unassembled WGS sequence"/>
</dbReference>
<dbReference type="GO" id="GO:0005886">
    <property type="term" value="C:plasma membrane"/>
    <property type="evidence" value="ECO:0007669"/>
    <property type="project" value="UniProtKB-SubCell"/>
</dbReference>
<evidence type="ECO:0000256" key="2">
    <source>
        <dbReference type="ARBA" id="ARBA00022475"/>
    </source>
</evidence>
<dbReference type="Gene3D" id="1.20.1640.10">
    <property type="entry name" value="Multidrug efflux transporter AcrB transmembrane domain"/>
    <property type="match status" value="2"/>
</dbReference>
<dbReference type="PROSITE" id="PS50156">
    <property type="entry name" value="SSD"/>
    <property type="match status" value="1"/>
</dbReference>